<keyword evidence="8" id="KW-1185">Reference proteome</keyword>
<dbReference type="Pfam" id="PF00150">
    <property type="entry name" value="Cellulase"/>
    <property type="match status" value="1"/>
</dbReference>
<dbReference type="Gene3D" id="3.20.20.80">
    <property type="entry name" value="Glycosidases"/>
    <property type="match status" value="1"/>
</dbReference>
<dbReference type="eggNOG" id="COG3291">
    <property type="taxonomic scope" value="Bacteria"/>
</dbReference>
<evidence type="ECO:0000313" key="7">
    <source>
        <dbReference type="EMBL" id="KNY25956.1"/>
    </source>
</evidence>
<dbReference type="GO" id="GO:0004553">
    <property type="term" value="F:hydrolase activity, hydrolyzing O-glycosyl compounds"/>
    <property type="evidence" value="ECO:0007669"/>
    <property type="project" value="InterPro"/>
</dbReference>
<dbReference type="InterPro" id="IPR018247">
    <property type="entry name" value="EF_Hand_1_Ca_BS"/>
</dbReference>
<dbReference type="SUPFAM" id="SSF63446">
    <property type="entry name" value="Type I dockerin domain"/>
    <property type="match status" value="1"/>
</dbReference>
<evidence type="ECO:0000313" key="8">
    <source>
        <dbReference type="Proteomes" id="UP000036923"/>
    </source>
</evidence>
<dbReference type="STRING" id="398512.Bccel_1216"/>
<dbReference type="SUPFAM" id="SSF49464">
    <property type="entry name" value="Carboxypeptidase regulatory domain-like"/>
    <property type="match status" value="1"/>
</dbReference>
<dbReference type="PROSITE" id="PS00448">
    <property type="entry name" value="CLOS_CELLULOSOME_RPT"/>
    <property type="match status" value="1"/>
</dbReference>
<dbReference type="InterPro" id="IPR008969">
    <property type="entry name" value="CarboxyPept-like_regulatory"/>
</dbReference>
<keyword evidence="2 3" id="KW-0326">Glycosidase</keyword>
<evidence type="ECO:0000256" key="1">
    <source>
        <dbReference type="ARBA" id="ARBA00022801"/>
    </source>
</evidence>
<evidence type="ECO:0000256" key="3">
    <source>
        <dbReference type="RuleBase" id="RU361153"/>
    </source>
</evidence>
<dbReference type="InterPro" id="IPR001547">
    <property type="entry name" value="Glyco_hydro_5"/>
</dbReference>
<dbReference type="InterPro" id="IPR002105">
    <property type="entry name" value="Dockerin_1_rpt"/>
</dbReference>
<dbReference type="PROSITE" id="PS00018">
    <property type="entry name" value="EF_HAND_1"/>
    <property type="match status" value="1"/>
</dbReference>
<accession>A0A0L6JJA2</accession>
<dbReference type="InterPro" id="IPR017853">
    <property type="entry name" value="GH"/>
</dbReference>
<gene>
    <name evidence="7" type="ORF">Bccel_1216</name>
</gene>
<evidence type="ECO:0000259" key="6">
    <source>
        <dbReference type="PROSITE" id="PS51766"/>
    </source>
</evidence>
<comment type="similarity">
    <text evidence="3">Belongs to the glycosyl hydrolase 5 (cellulase A) family.</text>
</comment>
<name>A0A0L6JJA2_9FIRM</name>
<dbReference type="SUPFAM" id="SSF49785">
    <property type="entry name" value="Galactose-binding domain-like"/>
    <property type="match status" value="1"/>
</dbReference>
<dbReference type="PATRIC" id="fig|398512.5.peg.1260"/>
<organism evidence="7 8">
    <name type="scientific">Pseudobacteroides cellulosolvens ATCC 35603 = DSM 2933</name>
    <dbReference type="NCBI Taxonomy" id="398512"/>
    <lineage>
        <taxon>Bacteria</taxon>
        <taxon>Bacillati</taxon>
        <taxon>Bacillota</taxon>
        <taxon>Clostridia</taxon>
        <taxon>Eubacteriales</taxon>
        <taxon>Oscillospiraceae</taxon>
        <taxon>Pseudobacteroides</taxon>
    </lineage>
</organism>
<dbReference type="AlphaFoldDB" id="A0A0L6JJA2"/>
<dbReference type="PROSITE" id="PS50022">
    <property type="entry name" value="FA58C_3"/>
    <property type="match status" value="1"/>
</dbReference>
<dbReference type="eggNOG" id="COG2730">
    <property type="taxonomic scope" value="Bacteria"/>
</dbReference>
<sequence precursor="true">MKKVSLILIITLLMTAVFYSFPSSFAADEQYPGFKVKGRFLYDKNGEKTILYGVNKMIIWMDVDGVPSYEEIAKTGANSVRIVWGISGTPEKLDKAIYNCRLNHMIPIIECHDATGEWSKLQTVVDYWVRPDILEVLKKHQEYLIVNIANECGQTVSDADYRAGYKLAVSRMRTAGIHVPLMIDAPSYGQGIDSLQANGPYLIENDPDQNLLFSVHMWWPLSWGYSDQKVKDEIKQSVDMNLPLVVGEFGHQWDETAQGAIPYKTILEQCHLNEVGYLPWEWGPGNNPQTFLDMTTDSTFATLQGWGKEVCITNPHSIKNIAVRPKFMQEDVPPPPTPTPYPAGNMALNKTIESSTNQDSEFTAKNAVDGNGDTRWASVSGKYDTEYIKVDLGSVSDINRVVIYWEDAYATQYKILTSADGSSWTTAYQQYNGKGGLDEIKLDKTYSARYVKVECSQKVNSEWGYSIWEVLVYGQSVGTPTPTPTPTPNGKTISGYVRPDFDSTTTSSPVKAGFKVEFGSLSAVTDQNGAFTLNDVPLTIVAEPLKVSKDGYLTRVINGINAGDKIGSINSPLEIWAGDIAVNGVQDGSINMSDVIALAKGFNAVSTDSKYIASCDLNKDNSINMSDVIILAKHFNMTTSNYPAFTGVTR</sequence>
<dbReference type="Proteomes" id="UP000036923">
    <property type="component" value="Unassembled WGS sequence"/>
</dbReference>
<proteinExistence type="inferred from homology"/>
<dbReference type="PROSITE" id="PS51766">
    <property type="entry name" value="DOCKERIN"/>
    <property type="match status" value="1"/>
</dbReference>
<feature type="chain" id="PRO_5005565954" evidence="4">
    <location>
        <begin position="27"/>
        <end position="650"/>
    </location>
</feature>
<feature type="domain" description="F5/8 type C" evidence="5">
    <location>
        <begin position="333"/>
        <end position="475"/>
    </location>
</feature>
<dbReference type="OrthoDB" id="220114at2"/>
<dbReference type="Pfam" id="PF00404">
    <property type="entry name" value="Dockerin_1"/>
    <property type="match status" value="1"/>
</dbReference>
<dbReference type="Gene3D" id="2.60.120.260">
    <property type="entry name" value="Galactose-binding domain-like"/>
    <property type="match status" value="1"/>
</dbReference>
<keyword evidence="1 3" id="KW-0378">Hydrolase</keyword>
<dbReference type="Pfam" id="PF00754">
    <property type="entry name" value="F5_F8_type_C"/>
    <property type="match status" value="1"/>
</dbReference>
<dbReference type="RefSeq" id="WP_050753163.1">
    <property type="nucleotide sequence ID" value="NZ_JQKC01000026.1"/>
</dbReference>
<dbReference type="Gene3D" id="2.60.40.4130">
    <property type="match status" value="1"/>
</dbReference>
<reference evidence="8" key="1">
    <citation type="submission" date="2015-07" db="EMBL/GenBank/DDBJ databases">
        <title>Near-Complete Genome Sequence of the Cellulolytic Bacterium Bacteroides (Pseudobacteroides) cellulosolvens ATCC 35603.</title>
        <authorList>
            <person name="Dassa B."/>
            <person name="Utturkar S.M."/>
            <person name="Klingeman D.M."/>
            <person name="Hurt R.A."/>
            <person name="Keller M."/>
            <person name="Xu J."/>
            <person name="Reddy Y.H.K."/>
            <person name="Borovok I."/>
            <person name="Grinberg I.R."/>
            <person name="Lamed R."/>
            <person name="Zhivin O."/>
            <person name="Bayer E.A."/>
            <person name="Brown S.D."/>
        </authorList>
    </citation>
    <scope>NUCLEOTIDE SEQUENCE [LARGE SCALE GENOMIC DNA]</scope>
    <source>
        <strain evidence="8">DSM 2933</strain>
    </source>
</reference>
<keyword evidence="4" id="KW-0732">Signal</keyword>
<protein>
    <submittedName>
        <fullName evidence="7">Coagulation factor 5/8 type domain protein</fullName>
    </submittedName>
</protein>
<evidence type="ECO:0000259" key="5">
    <source>
        <dbReference type="PROSITE" id="PS50022"/>
    </source>
</evidence>
<dbReference type="CDD" id="cd14254">
    <property type="entry name" value="Dockerin_II"/>
    <property type="match status" value="1"/>
</dbReference>
<feature type="signal peptide" evidence="4">
    <location>
        <begin position="1"/>
        <end position="26"/>
    </location>
</feature>
<dbReference type="InterPro" id="IPR000421">
    <property type="entry name" value="FA58C"/>
</dbReference>
<dbReference type="InterPro" id="IPR008979">
    <property type="entry name" value="Galactose-bd-like_sf"/>
</dbReference>
<feature type="domain" description="Dockerin" evidence="6">
    <location>
        <begin position="573"/>
        <end position="644"/>
    </location>
</feature>
<dbReference type="GO" id="GO:0000272">
    <property type="term" value="P:polysaccharide catabolic process"/>
    <property type="evidence" value="ECO:0007669"/>
    <property type="project" value="InterPro"/>
</dbReference>
<evidence type="ECO:0000256" key="2">
    <source>
        <dbReference type="ARBA" id="ARBA00023295"/>
    </source>
</evidence>
<evidence type="ECO:0000256" key="4">
    <source>
        <dbReference type="SAM" id="SignalP"/>
    </source>
</evidence>
<dbReference type="EMBL" id="LGTC01000001">
    <property type="protein sequence ID" value="KNY25956.1"/>
    <property type="molecule type" value="Genomic_DNA"/>
</dbReference>
<dbReference type="InterPro" id="IPR036439">
    <property type="entry name" value="Dockerin_dom_sf"/>
</dbReference>
<dbReference type="InterPro" id="IPR016134">
    <property type="entry name" value="Dockerin_dom"/>
</dbReference>
<dbReference type="SUPFAM" id="SSF51445">
    <property type="entry name" value="(Trans)glycosidases"/>
    <property type="match status" value="1"/>
</dbReference>
<comment type="caution">
    <text evidence="7">The sequence shown here is derived from an EMBL/GenBank/DDBJ whole genome shotgun (WGS) entry which is preliminary data.</text>
</comment>